<evidence type="ECO:0000256" key="9">
    <source>
        <dbReference type="SAM" id="Phobius"/>
    </source>
</evidence>
<feature type="transmembrane region" description="Helical" evidence="9">
    <location>
        <begin position="197"/>
        <end position="216"/>
    </location>
</feature>
<evidence type="ECO:0000256" key="3">
    <source>
        <dbReference type="ARBA" id="ARBA00022679"/>
    </source>
</evidence>
<dbReference type="AlphaFoldDB" id="A0A8J5QHR0"/>
<dbReference type="FunFam" id="3.90.550.20:FF:000001">
    <property type="entry name" value="MIPC synthase subunit (SurA)"/>
    <property type="match status" value="1"/>
</dbReference>
<feature type="transmembrane region" description="Helical" evidence="9">
    <location>
        <begin position="269"/>
        <end position="294"/>
    </location>
</feature>
<evidence type="ECO:0000256" key="5">
    <source>
        <dbReference type="ARBA" id="ARBA00022989"/>
    </source>
</evidence>
<evidence type="ECO:0000256" key="2">
    <source>
        <dbReference type="ARBA" id="ARBA00009003"/>
    </source>
</evidence>
<dbReference type="RefSeq" id="XP_049261336.1">
    <property type="nucleotide sequence ID" value="XM_049409431.1"/>
</dbReference>
<evidence type="ECO:0000256" key="4">
    <source>
        <dbReference type="ARBA" id="ARBA00022692"/>
    </source>
</evidence>
<proteinExistence type="inferred from homology"/>
<sequence>MRKELKYIIWAHIILILYLAYLSFDLITLLYDDSFSDALLEVELNPVNDIIDKPQLIPKIIHQTYKTNDIPEIWKAGQQACIDLHKQDYQYMLWTDDTARKFIQEHYPWFLKTWDSYPYPIQRADAIRYFVLDHHGGIYIDLDDGCQRKLDALLTVPAFVRKTLPTGISNDVMGAVPSHPFFKKVIEDLQKYQRNWLVPYITIMFSTGPLFLSVMWKQYKRWGVPEAGKVRILMPEDYKGNKYSFFSIAPGSSWHMHDAKFVKGLANHLVLAVIGGFLIAAVVFLIEYLFYLWVTSSSFKKLLNKITNIFVQFTRLIKLDQAYNFIMSYFSSSSSSKSYTQLPGDEESQQQPPKKKNKILNLLNYNKSVKRRSRKDSNLPIEFNILEKIADDDTTIVDNSTIPSPIGTTAPVANPSPEQIIINDANNGRNSSVDTLVSVNGSGSSSGDDEAEIYVMRKNDHIV</sequence>
<evidence type="ECO:0000256" key="1">
    <source>
        <dbReference type="ARBA" id="ARBA00004141"/>
    </source>
</evidence>
<comment type="subcellular location">
    <subcellularLocation>
        <location evidence="1">Membrane</location>
        <topology evidence="1">Multi-pass membrane protein</topology>
    </subcellularLocation>
</comment>
<dbReference type="GeneID" id="73472172"/>
<dbReference type="PANTHER" id="PTHR32385:SF20">
    <property type="entry name" value="MANNOSYL PHOSPHORYLINOSITOL CERAMIDE SYNTHASE CSH1-RELATED"/>
    <property type="match status" value="1"/>
</dbReference>
<feature type="transmembrane region" description="Helical" evidence="9">
    <location>
        <begin position="7"/>
        <end position="31"/>
    </location>
</feature>
<protein>
    <recommendedName>
        <fullName evidence="8">inositol phosphorylceramide mannosyltransferase</fullName>
        <ecNumber evidence="8">2.4.1.370</ecNumber>
    </recommendedName>
</protein>
<organism evidence="10 11">
    <name type="scientific">[Candida] subhashii</name>
    <dbReference type="NCBI Taxonomy" id="561895"/>
    <lineage>
        <taxon>Eukaryota</taxon>
        <taxon>Fungi</taxon>
        <taxon>Dikarya</taxon>
        <taxon>Ascomycota</taxon>
        <taxon>Saccharomycotina</taxon>
        <taxon>Pichiomycetes</taxon>
        <taxon>Debaryomycetaceae</taxon>
        <taxon>Spathaspora</taxon>
    </lineage>
</organism>
<gene>
    <name evidence="10" type="ORF">J8A68_005372</name>
</gene>
<dbReference type="InterPro" id="IPR007577">
    <property type="entry name" value="GlycoTrfase_DXD_sugar-bd_CS"/>
</dbReference>
<keyword evidence="6 9" id="KW-0472">Membrane</keyword>
<evidence type="ECO:0000313" key="10">
    <source>
        <dbReference type="EMBL" id="KAG7661103.1"/>
    </source>
</evidence>
<comment type="caution">
    <text evidence="10">The sequence shown here is derived from an EMBL/GenBank/DDBJ whole genome shotgun (WGS) entry which is preliminary data.</text>
</comment>
<dbReference type="GO" id="GO:0006676">
    <property type="term" value="P:mannosyl diphosphorylinositol ceramide metabolic process"/>
    <property type="evidence" value="ECO:0007669"/>
    <property type="project" value="UniProtKB-ARBA"/>
</dbReference>
<evidence type="ECO:0000256" key="8">
    <source>
        <dbReference type="ARBA" id="ARBA00066893"/>
    </source>
</evidence>
<name>A0A8J5QHR0_9ASCO</name>
<dbReference type="EMBL" id="JAGSYN010000268">
    <property type="protein sequence ID" value="KAG7661103.1"/>
    <property type="molecule type" value="Genomic_DNA"/>
</dbReference>
<dbReference type="Pfam" id="PF04488">
    <property type="entry name" value="Gly_transf_sug"/>
    <property type="match status" value="1"/>
</dbReference>
<dbReference type="EC" id="2.4.1.370" evidence="8"/>
<dbReference type="InterPro" id="IPR051706">
    <property type="entry name" value="Glycosyltransferase_domain"/>
</dbReference>
<dbReference type="GO" id="GO:0016020">
    <property type="term" value="C:membrane"/>
    <property type="evidence" value="ECO:0007669"/>
    <property type="project" value="UniProtKB-SubCell"/>
</dbReference>
<reference evidence="10 11" key="1">
    <citation type="journal article" date="2021" name="DNA Res.">
        <title>Genome analysis of Candida subhashii reveals its hybrid nature and dual mitochondrial genome conformations.</title>
        <authorList>
            <person name="Mixao V."/>
            <person name="Hegedusova E."/>
            <person name="Saus E."/>
            <person name="Pryszcz L.P."/>
            <person name="Cillingova A."/>
            <person name="Nosek J."/>
            <person name="Gabaldon T."/>
        </authorList>
    </citation>
    <scope>NUCLEOTIDE SEQUENCE [LARGE SCALE GENOMIC DNA]</scope>
    <source>
        <strain evidence="10 11">CBS 10753</strain>
    </source>
</reference>
<dbReference type="OrthoDB" id="3647at2759"/>
<evidence type="ECO:0000256" key="7">
    <source>
        <dbReference type="ARBA" id="ARBA00052145"/>
    </source>
</evidence>
<keyword evidence="11" id="KW-1185">Reference proteome</keyword>
<comment type="catalytic activity">
    <reaction evidence="7">
        <text>a 1D-myo-inositol-1-phospho-N-[(R)-2-hydroxy-very-long-chain fatty acyl]-(R)-4-hydroxysphingoid base + GDP-alpha-D-mannose = an alpha-D-mannosyl-(1&lt;-&gt;6)-1D-myo-inositol-1-phospho-N-[(R)-2-hydroxy-very-long-chain fatty acyl]-(R)-4-hydroxysphingoid base + GDP + H(+)</text>
        <dbReference type="Rhea" id="RHEA:64596"/>
        <dbReference type="ChEBI" id="CHEBI:15378"/>
        <dbReference type="ChEBI" id="CHEBI:57527"/>
        <dbReference type="ChEBI" id="CHEBI:58189"/>
        <dbReference type="ChEBI" id="CHEBI:155885"/>
        <dbReference type="ChEBI" id="CHEBI:155926"/>
        <dbReference type="EC" id="2.4.1.370"/>
    </reaction>
    <physiologicalReaction direction="left-to-right" evidence="7">
        <dbReference type="Rhea" id="RHEA:64597"/>
    </physiologicalReaction>
</comment>
<dbReference type="GO" id="GO:0031501">
    <property type="term" value="C:mannosyltransferase complex"/>
    <property type="evidence" value="ECO:0007669"/>
    <property type="project" value="UniProtKB-ARBA"/>
</dbReference>
<evidence type="ECO:0000256" key="6">
    <source>
        <dbReference type="ARBA" id="ARBA00023136"/>
    </source>
</evidence>
<dbReference type="Proteomes" id="UP000694255">
    <property type="component" value="Unassembled WGS sequence"/>
</dbReference>
<keyword evidence="4 9" id="KW-0812">Transmembrane</keyword>
<dbReference type="PANTHER" id="PTHR32385">
    <property type="entry name" value="MANNOSYL PHOSPHORYLINOSITOL CERAMIDE SYNTHASE"/>
    <property type="match status" value="1"/>
</dbReference>
<keyword evidence="5 9" id="KW-1133">Transmembrane helix</keyword>
<dbReference type="GO" id="GO:0103064">
    <property type="term" value="F:inositol phosphorylceramide mannosyltransferase activity"/>
    <property type="evidence" value="ECO:0007669"/>
    <property type="project" value="UniProtKB-EC"/>
</dbReference>
<keyword evidence="3" id="KW-0808">Transferase</keyword>
<dbReference type="GO" id="GO:0051999">
    <property type="term" value="P:mannosyl-inositol phosphorylceramide biosynthetic process"/>
    <property type="evidence" value="ECO:0007669"/>
    <property type="project" value="TreeGrafter"/>
</dbReference>
<comment type="similarity">
    <text evidence="2">Belongs to the glycosyltransferase 32 family.</text>
</comment>
<accession>A0A8J5QHR0</accession>
<evidence type="ECO:0000313" key="11">
    <source>
        <dbReference type="Proteomes" id="UP000694255"/>
    </source>
</evidence>